<evidence type="ECO:0000256" key="2">
    <source>
        <dbReference type="SAM" id="Coils"/>
    </source>
</evidence>
<gene>
    <name evidence="4" type="ORF">RR46_01171</name>
</gene>
<evidence type="ECO:0000256" key="1">
    <source>
        <dbReference type="ARBA" id="ARBA00006190"/>
    </source>
</evidence>
<feature type="coiled-coil region" evidence="2">
    <location>
        <begin position="86"/>
        <end position="113"/>
    </location>
</feature>
<keyword evidence="5" id="KW-1185">Reference proteome</keyword>
<reference evidence="4 5" key="1">
    <citation type="journal article" date="2015" name="Nat. Commun.">
        <title>Outbred genome sequencing and CRISPR/Cas9 gene editing in butterflies.</title>
        <authorList>
            <person name="Li X."/>
            <person name="Fan D."/>
            <person name="Zhang W."/>
            <person name="Liu G."/>
            <person name="Zhang L."/>
            <person name="Zhao L."/>
            <person name="Fang X."/>
            <person name="Chen L."/>
            <person name="Dong Y."/>
            <person name="Chen Y."/>
            <person name="Ding Y."/>
            <person name="Zhao R."/>
            <person name="Feng M."/>
            <person name="Zhu Y."/>
            <person name="Feng Y."/>
            <person name="Jiang X."/>
            <person name="Zhu D."/>
            <person name="Xiang H."/>
            <person name="Feng X."/>
            <person name="Li S."/>
            <person name="Wang J."/>
            <person name="Zhang G."/>
            <person name="Kronforst M.R."/>
            <person name="Wang W."/>
        </authorList>
    </citation>
    <scope>NUCLEOTIDE SEQUENCE [LARGE SCALE GENOMIC DNA]</scope>
    <source>
        <strain evidence="4">Ya'a_city_454_Px</strain>
        <tissue evidence="4">Whole body</tissue>
    </source>
</reference>
<feature type="region of interest" description="Disordered" evidence="3">
    <location>
        <begin position="229"/>
        <end position="272"/>
    </location>
</feature>
<dbReference type="GO" id="GO:0007034">
    <property type="term" value="P:vacuolar transport"/>
    <property type="evidence" value="ECO:0007669"/>
    <property type="project" value="InterPro"/>
</dbReference>
<dbReference type="Pfam" id="PF03357">
    <property type="entry name" value="Snf7"/>
    <property type="match status" value="1"/>
</dbReference>
<dbReference type="AlphaFoldDB" id="A0A0N1PF08"/>
<dbReference type="PANTHER" id="PTHR10476">
    <property type="entry name" value="CHARGED MULTIVESICULAR BODY PROTEIN"/>
    <property type="match status" value="1"/>
</dbReference>
<keyword evidence="2" id="KW-0175">Coiled coil</keyword>
<dbReference type="Gene3D" id="6.10.140.1230">
    <property type="match status" value="1"/>
</dbReference>
<dbReference type="STRING" id="66420.A0A0N1PF08"/>
<dbReference type="EMBL" id="KQ459078">
    <property type="protein sequence ID" value="KPJ03821.1"/>
    <property type="molecule type" value="Genomic_DNA"/>
</dbReference>
<accession>A0A0N1PF08</accession>
<name>A0A0N1PF08_PAPXU</name>
<dbReference type="InterPro" id="IPR005024">
    <property type="entry name" value="Snf7_fam"/>
</dbReference>
<evidence type="ECO:0000313" key="5">
    <source>
        <dbReference type="Proteomes" id="UP000053268"/>
    </source>
</evidence>
<organism evidence="4 5">
    <name type="scientific">Papilio xuthus</name>
    <name type="common">Asian swallowtail butterfly</name>
    <dbReference type="NCBI Taxonomy" id="66420"/>
    <lineage>
        <taxon>Eukaryota</taxon>
        <taxon>Metazoa</taxon>
        <taxon>Ecdysozoa</taxon>
        <taxon>Arthropoda</taxon>
        <taxon>Hexapoda</taxon>
        <taxon>Insecta</taxon>
        <taxon>Pterygota</taxon>
        <taxon>Neoptera</taxon>
        <taxon>Endopterygota</taxon>
        <taxon>Lepidoptera</taxon>
        <taxon>Glossata</taxon>
        <taxon>Ditrysia</taxon>
        <taxon>Papilionoidea</taxon>
        <taxon>Papilionidae</taxon>
        <taxon>Papilioninae</taxon>
        <taxon>Papilio</taxon>
    </lineage>
</organism>
<protein>
    <submittedName>
        <fullName evidence="4">Charged multivesicular body protein 3</fullName>
    </submittedName>
</protein>
<proteinExistence type="inferred from homology"/>
<evidence type="ECO:0000313" key="4">
    <source>
        <dbReference type="EMBL" id="KPJ03821.1"/>
    </source>
</evidence>
<comment type="similarity">
    <text evidence="1">Belongs to the SNF7 family.</text>
</comment>
<sequence length="272" mass="30659">MDRSGRVNNNRSVSVGPWSNVSPRDVTRLRTRTPLARLKQTASQVPARLITTTTIKMGLFGKSPERNPKEMVNEWSHKLRKEGYNLDRQIRAIQREEEKIKRSLKEAAGKNDKQVCTILAKEIIRSRKAISKIYTSKAHLNSVQMQMKNQLATLRIAGSLQKSTEVMQAMQALIRLPEVAQTMQEMSKEMMRAGIIEEMLDETMSAVEDEEEMEEAAQSEVDKVLWELTQGKLGEAPAPPSAVGAPSTSREPAEPDETELDEMQSRLEALRS</sequence>
<feature type="compositionally biased region" description="Polar residues" evidence="3">
    <location>
        <begin position="1"/>
        <end position="22"/>
    </location>
</feature>
<feature type="region of interest" description="Disordered" evidence="3">
    <location>
        <begin position="1"/>
        <end position="26"/>
    </location>
</feature>
<evidence type="ECO:0000256" key="3">
    <source>
        <dbReference type="SAM" id="MobiDB-lite"/>
    </source>
</evidence>
<feature type="compositionally biased region" description="Basic and acidic residues" evidence="3">
    <location>
        <begin position="263"/>
        <end position="272"/>
    </location>
</feature>
<dbReference type="Proteomes" id="UP000053268">
    <property type="component" value="Unassembled WGS sequence"/>
</dbReference>